<evidence type="ECO:0000256" key="1">
    <source>
        <dbReference type="SAM" id="MobiDB-lite"/>
    </source>
</evidence>
<feature type="domain" description="Putative glycogen debranching enzyme N-terminal" evidence="2">
    <location>
        <begin position="32"/>
        <end position="220"/>
    </location>
</feature>
<dbReference type="EMBL" id="BAABRI010000012">
    <property type="protein sequence ID" value="GAA5483128.1"/>
    <property type="molecule type" value="Genomic_DNA"/>
</dbReference>
<reference evidence="4 5" key="1">
    <citation type="submission" date="2024-02" db="EMBL/GenBank/DDBJ databases">
        <title>Haloferula sargassicola NBRC 104335.</title>
        <authorList>
            <person name="Ichikawa N."/>
            <person name="Katano-Makiyama Y."/>
            <person name="Hidaka K."/>
        </authorList>
    </citation>
    <scope>NUCLEOTIDE SEQUENCE [LARGE SCALE GENOMIC DNA]</scope>
    <source>
        <strain evidence="4 5">NBRC 104335</strain>
    </source>
</reference>
<dbReference type="SUPFAM" id="SSF48208">
    <property type="entry name" value="Six-hairpin glycosidases"/>
    <property type="match status" value="1"/>
</dbReference>
<evidence type="ECO:0000259" key="3">
    <source>
        <dbReference type="Pfam" id="PF22422"/>
    </source>
</evidence>
<dbReference type="Pfam" id="PF22422">
    <property type="entry name" value="MGH1-like_GH"/>
    <property type="match status" value="1"/>
</dbReference>
<dbReference type="InterPro" id="IPR032856">
    <property type="entry name" value="GDE_N_bis"/>
</dbReference>
<name>A0ABP9UNH4_9BACT</name>
<dbReference type="InterPro" id="IPR008928">
    <property type="entry name" value="6-hairpin_glycosidase_sf"/>
</dbReference>
<protein>
    <recommendedName>
        <fullName evidence="6">Amylo-alpha-1,6-glucosidase</fullName>
    </recommendedName>
</protein>
<dbReference type="InterPro" id="IPR054491">
    <property type="entry name" value="MGH1-like_GH"/>
</dbReference>
<feature type="domain" description="Mannosylglycerate hydrolase MGH1-like glycoside hydrolase" evidence="3">
    <location>
        <begin position="310"/>
        <end position="608"/>
    </location>
</feature>
<evidence type="ECO:0000259" key="2">
    <source>
        <dbReference type="Pfam" id="PF14742"/>
    </source>
</evidence>
<dbReference type="InterPro" id="IPR012341">
    <property type="entry name" value="6hp_glycosidase-like_sf"/>
</dbReference>
<accession>A0ABP9UNH4</accession>
<gene>
    <name evidence="4" type="ORF">Hsar01_02356</name>
</gene>
<sequence>MNQLMSITRVQDAPVEAGTTRHENPNAPTYVLKHRELQALFDALGNIDPAAGRDRGLYWNCTRFLSRYVLRFGDGRSPVGLGAFVSADHTTLFADLTDPGTDDGRQKPGSIYLHRETLLFEQRLLEKLILSNPTQEPRKVRLRIDWEADFRDLFEIRGSRRKKRGTHRETGDPRRQEYLGLDGVERVTRIELHGLEAIRHEEGRVFAETTLEPREQRTLMISILCEQDGEASAAIDFQGARQMRTEWERGVLGGMAALRLSHEVFQSWIDQARTDLLMLLTDTPQGLYPYAGTPWFCAPFGRDGLITALQTLWFAPAIARGVLAFLASHQAREHDAFSEAEPGKILHESRKGEMVALREVPYGAYFGSADSPPLFLKLLGRYVRQTGDGDFLREHEAAFRRTLGWVRGKLAEEGFITYARHHESGLVHQGWKDADDAVTHADGSRAEPPFALAEIQGYAFAALREAAELLDLLGDAEAAAGCRRESEDLRERFEREFWLPDLGESGGYALALAAGRPCRVLSSNAAQCLFCGIVPGEKAAALARSLETSFSGWGLRTIDPGAAAYNPLSYHNGSVWPHDSAIAMAGLSRCGQRDLAERILEGLFAAAKDYDFRLPELMSGFERRKLGFPIRYPNACRPQAWAAGCVFMMLEAAIGIRIDGARRELRFRDPWLPASIDSLEVTGLRVGEARVGVRLTRRGRTVDFSLREEEGPPVTAVLERTC</sequence>
<evidence type="ECO:0000313" key="5">
    <source>
        <dbReference type="Proteomes" id="UP001476282"/>
    </source>
</evidence>
<keyword evidence="5" id="KW-1185">Reference proteome</keyword>
<dbReference type="Gene3D" id="1.50.10.10">
    <property type="match status" value="1"/>
</dbReference>
<evidence type="ECO:0000313" key="4">
    <source>
        <dbReference type="EMBL" id="GAA5483128.1"/>
    </source>
</evidence>
<proteinExistence type="predicted"/>
<organism evidence="4 5">
    <name type="scientific">Haloferula sargassicola</name>
    <dbReference type="NCBI Taxonomy" id="490096"/>
    <lineage>
        <taxon>Bacteria</taxon>
        <taxon>Pseudomonadati</taxon>
        <taxon>Verrucomicrobiota</taxon>
        <taxon>Verrucomicrobiia</taxon>
        <taxon>Verrucomicrobiales</taxon>
        <taxon>Verrucomicrobiaceae</taxon>
        <taxon>Haloferula</taxon>
    </lineage>
</organism>
<feature type="region of interest" description="Disordered" evidence="1">
    <location>
        <begin position="1"/>
        <end position="26"/>
    </location>
</feature>
<comment type="caution">
    <text evidence="4">The sequence shown here is derived from an EMBL/GenBank/DDBJ whole genome shotgun (WGS) entry which is preliminary data.</text>
</comment>
<dbReference type="Proteomes" id="UP001476282">
    <property type="component" value="Unassembled WGS sequence"/>
</dbReference>
<evidence type="ECO:0008006" key="6">
    <source>
        <dbReference type="Google" id="ProtNLM"/>
    </source>
</evidence>
<dbReference type="Pfam" id="PF14742">
    <property type="entry name" value="GDE_N_bis"/>
    <property type="match status" value="1"/>
</dbReference>